<evidence type="ECO:0008006" key="8">
    <source>
        <dbReference type="Google" id="ProtNLM"/>
    </source>
</evidence>
<evidence type="ECO:0000313" key="6">
    <source>
        <dbReference type="EMBL" id="KRF85702.1"/>
    </source>
</evidence>
<accession>A0A0Q9WN67</accession>
<dbReference type="GO" id="GO:0005758">
    <property type="term" value="C:mitochondrial intermembrane space"/>
    <property type="evidence" value="ECO:0007669"/>
    <property type="project" value="TreeGrafter"/>
</dbReference>
<keyword evidence="7" id="KW-1185">Reference proteome</keyword>
<dbReference type="Proteomes" id="UP000008792">
    <property type="component" value="Unassembled WGS sequence"/>
</dbReference>
<evidence type="ECO:0000256" key="2">
    <source>
        <dbReference type="ARBA" id="ARBA00009858"/>
    </source>
</evidence>
<dbReference type="Gene3D" id="1.10.287.1130">
    <property type="entry name" value="CytochromE C oxidase copper chaperone"/>
    <property type="match status" value="1"/>
</dbReference>
<evidence type="ECO:0000256" key="1">
    <source>
        <dbReference type="ARBA" id="ARBA00004173"/>
    </source>
</evidence>
<dbReference type="PANTHER" id="PTHR15590">
    <property type="entry name" value="CX9C MOTIF-CONTAINING PROTEIN 4"/>
    <property type="match status" value="1"/>
</dbReference>
<dbReference type="STRING" id="7244.A0A0Q9WN67"/>
<gene>
    <name evidence="6" type="primary">Dvir\GJ25815</name>
    <name evidence="6" type="ORF">Dvir_GJ25815</name>
</gene>
<dbReference type="InParanoid" id="A0A0Q9WN67"/>
<dbReference type="OrthoDB" id="13601at2759"/>
<organism evidence="6 7">
    <name type="scientific">Drosophila virilis</name>
    <name type="common">Fruit fly</name>
    <dbReference type="NCBI Taxonomy" id="7244"/>
    <lineage>
        <taxon>Eukaryota</taxon>
        <taxon>Metazoa</taxon>
        <taxon>Ecdysozoa</taxon>
        <taxon>Arthropoda</taxon>
        <taxon>Hexapoda</taxon>
        <taxon>Insecta</taxon>
        <taxon>Pterygota</taxon>
        <taxon>Neoptera</taxon>
        <taxon>Endopterygota</taxon>
        <taxon>Diptera</taxon>
        <taxon>Brachycera</taxon>
        <taxon>Muscomorpha</taxon>
        <taxon>Ephydroidea</taxon>
        <taxon>Drosophilidae</taxon>
        <taxon>Drosophila</taxon>
    </lineage>
</organism>
<comment type="subcellular location">
    <subcellularLocation>
        <location evidence="1">Mitochondrion</location>
    </subcellularLocation>
</comment>
<feature type="disulfide bond" evidence="5">
    <location>
        <begin position="41"/>
        <end position="51"/>
    </location>
</feature>
<protein>
    <recommendedName>
        <fullName evidence="8">Cx9C motif-containing protein 4</fullName>
    </recommendedName>
</protein>
<dbReference type="FunCoup" id="A0A0Q9WN67">
    <property type="interactions" value="17"/>
</dbReference>
<keyword evidence="3" id="KW-0496">Mitochondrion</keyword>
<evidence type="ECO:0000256" key="4">
    <source>
        <dbReference type="ARBA" id="ARBA00023157"/>
    </source>
</evidence>
<dbReference type="SUPFAM" id="SSF47072">
    <property type="entry name" value="Cysteine alpha-hairpin motif"/>
    <property type="match status" value="1"/>
</dbReference>
<dbReference type="KEGG" id="dvi:26530585"/>
<feature type="disulfide bond" evidence="5">
    <location>
        <begin position="19"/>
        <end position="30"/>
    </location>
</feature>
<proteinExistence type="inferred from homology"/>
<dbReference type="EMBL" id="CH940659">
    <property type="protein sequence ID" value="KRF85702.1"/>
    <property type="molecule type" value="Genomic_DNA"/>
</dbReference>
<reference evidence="6 7" key="1">
    <citation type="journal article" date="2007" name="Nature">
        <title>Evolution of genes and genomes on the Drosophila phylogeny.</title>
        <authorList>
            <consortium name="Drosophila 12 Genomes Consortium"/>
            <person name="Clark A.G."/>
            <person name="Eisen M.B."/>
            <person name="Smith D.R."/>
            <person name="Bergman C.M."/>
            <person name="Oliver B."/>
            <person name="Markow T.A."/>
            <person name="Kaufman T.C."/>
            <person name="Kellis M."/>
            <person name="Gelbart W."/>
            <person name="Iyer V.N."/>
            <person name="Pollard D.A."/>
            <person name="Sackton T.B."/>
            <person name="Larracuente A.M."/>
            <person name="Singh N.D."/>
            <person name="Abad J.P."/>
            <person name="Abt D.N."/>
            <person name="Adryan B."/>
            <person name="Aguade M."/>
            <person name="Akashi H."/>
            <person name="Anderson W.W."/>
            <person name="Aquadro C.F."/>
            <person name="Ardell D.H."/>
            <person name="Arguello R."/>
            <person name="Artieri C.G."/>
            <person name="Barbash D.A."/>
            <person name="Barker D."/>
            <person name="Barsanti P."/>
            <person name="Batterham P."/>
            <person name="Batzoglou S."/>
            <person name="Begun D."/>
            <person name="Bhutkar A."/>
            <person name="Blanco E."/>
            <person name="Bosak S.A."/>
            <person name="Bradley R.K."/>
            <person name="Brand A.D."/>
            <person name="Brent M.R."/>
            <person name="Brooks A.N."/>
            <person name="Brown R.H."/>
            <person name="Butlin R.K."/>
            <person name="Caggese C."/>
            <person name="Calvi B.R."/>
            <person name="Bernardo de Carvalho A."/>
            <person name="Caspi A."/>
            <person name="Castrezana S."/>
            <person name="Celniker S.E."/>
            <person name="Chang J.L."/>
            <person name="Chapple C."/>
            <person name="Chatterji S."/>
            <person name="Chinwalla A."/>
            <person name="Civetta A."/>
            <person name="Clifton S.W."/>
            <person name="Comeron J.M."/>
            <person name="Costello J.C."/>
            <person name="Coyne J.A."/>
            <person name="Daub J."/>
            <person name="David R.G."/>
            <person name="Delcher A.L."/>
            <person name="Delehaunty K."/>
            <person name="Do C.B."/>
            <person name="Ebling H."/>
            <person name="Edwards K."/>
            <person name="Eickbush T."/>
            <person name="Evans J.D."/>
            <person name="Filipski A."/>
            <person name="Findeiss S."/>
            <person name="Freyhult E."/>
            <person name="Fulton L."/>
            <person name="Fulton R."/>
            <person name="Garcia A.C."/>
            <person name="Gardiner A."/>
            <person name="Garfield D.A."/>
            <person name="Garvin B.E."/>
            <person name="Gibson G."/>
            <person name="Gilbert D."/>
            <person name="Gnerre S."/>
            <person name="Godfrey J."/>
            <person name="Good R."/>
            <person name="Gotea V."/>
            <person name="Gravely B."/>
            <person name="Greenberg A.J."/>
            <person name="Griffiths-Jones S."/>
            <person name="Gross S."/>
            <person name="Guigo R."/>
            <person name="Gustafson E.A."/>
            <person name="Haerty W."/>
            <person name="Hahn M.W."/>
            <person name="Halligan D.L."/>
            <person name="Halpern A.L."/>
            <person name="Halter G.M."/>
            <person name="Han M.V."/>
            <person name="Heger A."/>
            <person name="Hillier L."/>
            <person name="Hinrichs A.S."/>
            <person name="Holmes I."/>
            <person name="Hoskins R.A."/>
            <person name="Hubisz M.J."/>
            <person name="Hultmark D."/>
            <person name="Huntley M.A."/>
            <person name="Jaffe D.B."/>
            <person name="Jagadeeshan S."/>
            <person name="Jeck W.R."/>
            <person name="Johnson J."/>
            <person name="Jones C.D."/>
            <person name="Jordan W.C."/>
            <person name="Karpen G.H."/>
            <person name="Kataoka E."/>
            <person name="Keightley P.D."/>
            <person name="Kheradpour P."/>
            <person name="Kirkness E.F."/>
            <person name="Koerich L.B."/>
            <person name="Kristiansen K."/>
            <person name="Kudrna D."/>
            <person name="Kulathinal R.J."/>
            <person name="Kumar S."/>
            <person name="Kwok R."/>
            <person name="Lander E."/>
            <person name="Langley C.H."/>
            <person name="Lapoint R."/>
            <person name="Lazzaro B.P."/>
            <person name="Lee S.J."/>
            <person name="Levesque L."/>
            <person name="Li R."/>
            <person name="Lin C.F."/>
            <person name="Lin M.F."/>
            <person name="Lindblad-Toh K."/>
            <person name="Llopart A."/>
            <person name="Long M."/>
            <person name="Low L."/>
            <person name="Lozovsky E."/>
            <person name="Lu J."/>
            <person name="Luo M."/>
            <person name="Machado C.A."/>
            <person name="Makalowski W."/>
            <person name="Marzo M."/>
            <person name="Matsuda M."/>
            <person name="Matzkin L."/>
            <person name="McAllister B."/>
            <person name="McBride C.S."/>
            <person name="McKernan B."/>
            <person name="McKernan K."/>
            <person name="Mendez-Lago M."/>
            <person name="Minx P."/>
            <person name="Mollenhauer M.U."/>
            <person name="Montooth K."/>
            <person name="Mount S.M."/>
            <person name="Mu X."/>
            <person name="Myers E."/>
            <person name="Negre B."/>
            <person name="Newfeld S."/>
            <person name="Nielsen R."/>
            <person name="Noor M.A."/>
            <person name="O'Grady P."/>
            <person name="Pachter L."/>
            <person name="Papaceit M."/>
            <person name="Parisi M.J."/>
            <person name="Parisi M."/>
            <person name="Parts L."/>
            <person name="Pedersen J.S."/>
            <person name="Pesole G."/>
            <person name="Phillippy A.M."/>
            <person name="Ponting C.P."/>
            <person name="Pop M."/>
            <person name="Porcelli D."/>
            <person name="Powell J.R."/>
            <person name="Prohaska S."/>
            <person name="Pruitt K."/>
            <person name="Puig M."/>
            <person name="Quesneville H."/>
            <person name="Ram K.R."/>
            <person name="Rand D."/>
            <person name="Rasmussen M.D."/>
            <person name="Reed L.K."/>
            <person name="Reenan R."/>
            <person name="Reily A."/>
            <person name="Remington K.A."/>
            <person name="Rieger T.T."/>
            <person name="Ritchie M.G."/>
            <person name="Robin C."/>
            <person name="Rogers Y.H."/>
            <person name="Rohde C."/>
            <person name="Rozas J."/>
            <person name="Rubenfield M.J."/>
            <person name="Ruiz A."/>
            <person name="Russo S."/>
            <person name="Salzberg S.L."/>
            <person name="Sanchez-Gracia A."/>
            <person name="Saranga D.J."/>
            <person name="Sato H."/>
            <person name="Schaeffer S.W."/>
            <person name="Schatz M.C."/>
            <person name="Schlenke T."/>
            <person name="Schwartz R."/>
            <person name="Segarra C."/>
            <person name="Singh R.S."/>
            <person name="Sirot L."/>
            <person name="Sirota M."/>
            <person name="Sisneros N.B."/>
            <person name="Smith C.D."/>
            <person name="Smith T.F."/>
            <person name="Spieth J."/>
            <person name="Stage D.E."/>
            <person name="Stark A."/>
            <person name="Stephan W."/>
            <person name="Strausberg R.L."/>
            <person name="Strempel S."/>
            <person name="Sturgill D."/>
            <person name="Sutton G."/>
            <person name="Sutton G.G."/>
            <person name="Tao W."/>
            <person name="Teichmann S."/>
            <person name="Tobari Y.N."/>
            <person name="Tomimura Y."/>
            <person name="Tsolas J.M."/>
            <person name="Valente V.L."/>
            <person name="Venter E."/>
            <person name="Venter J.C."/>
            <person name="Vicario S."/>
            <person name="Vieira F.G."/>
            <person name="Vilella A.J."/>
            <person name="Villasante A."/>
            <person name="Walenz B."/>
            <person name="Wang J."/>
            <person name="Wasserman M."/>
            <person name="Watts T."/>
            <person name="Wilson D."/>
            <person name="Wilson R.K."/>
            <person name="Wing R.A."/>
            <person name="Wolfner M.F."/>
            <person name="Wong A."/>
            <person name="Wong G.K."/>
            <person name="Wu C.I."/>
            <person name="Wu G."/>
            <person name="Yamamoto D."/>
            <person name="Yang H.P."/>
            <person name="Yang S.P."/>
            <person name="Yorke J.A."/>
            <person name="Yoshida K."/>
            <person name="Zdobnov E."/>
            <person name="Zhang P."/>
            <person name="Zhang Y."/>
            <person name="Zimin A.V."/>
            <person name="Baldwin J."/>
            <person name="Abdouelleil A."/>
            <person name="Abdulkadir J."/>
            <person name="Abebe A."/>
            <person name="Abera B."/>
            <person name="Abreu J."/>
            <person name="Acer S.C."/>
            <person name="Aftuck L."/>
            <person name="Alexander A."/>
            <person name="An P."/>
            <person name="Anderson E."/>
            <person name="Anderson S."/>
            <person name="Arachi H."/>
            <person name="Azer M."/>
            <person name="Bachantsang P."/>
            <person name="Barry A."/>
            <person name="Bayul T."/>
            <person name="Berlin A."/>
            <person name="Bessette D."/>
            <person name="Bloom T."/>
            <person name="Blye J."/>
            <person name="Boguslavskiy L."/>
            <person name="Bonnet C."/>
            <person name="Boukhgalter B."/>
            <person name="Bourzgui I."/>
            <person name="Brown A."/>
            <person name="Cahill P."/>
            <person name="Channer S."/>
            <person name="Cheshatsang Y."/>
            <person name="Chuda L."/>
            <person name="Citroen M."/>
            <person name="Collymore A."/>
            <person name="Cooke P."/>
            <person name="Costello M."/>
            <person name="D'Aco K."/>
            <person name="Daza R."/>
            <person name="De Haan G."/>
            <person name="DeGray S."/>
            <person name="DeMaso C."/>
            <person name="Dhargay N."/>
            <person name="Dooley K."/>
            <person name="Dooley E."/>
            <person name="Doricent M."/>
            <person name="Dorje P."/>
            <person name="Dorjee K."/>
            <person name="Dupes A."/>
            <person name="Elong R."/>
            <person name="Falk J."/>
            <person name="Farina A."/>
            <person name="Faro S."/>
            <person name="Ferguson D."/>
            <person name="Fisher S."/>
            <person name="Foley C.D."/>
            <person name="Franke A."/>
            <person name="Friedrich D."/>
            <person name="Gadbois L."/>
            <person name="Gearin G."/>
            <person name="Gearin C.R."/>
            <person name="Giannoukos G."/>
            <person name="Goode T."/>
            <person name="Graham J."/>
            <person name="Grandbois E."/>
            <person name="Grewal S."/>
            <person name="Gyaltsen K."/>
            <person name="Hafez N."/>
            <person name="Hagos B."/>
            <person name="Hall J."/>
            <person name="Henson C."/>
            <person name="Hollinger A."/>
            <person name="Honan T."/>
            <person name="Huard M.D."/>
            <person name="Hughes L."/>
            <person name="Hurhula B."/>
            <person name="Husby M.E."/>
            <person name="Kamat A."/>
            <person name="Kanga B."/>
            <person name="Kashin S."/>
            <person name="Khazanovich D."/>
            <person name="Kisner P."/>
            <person name="Lance K."/>
            <person name="Lara M."/>
            <person name="Lee W."/>
            <person name="Lennon N."/>
            <person name="Letendre F."/>
            <person name="LeVine R."/>
            <person name="Lipovsky A."/>
            <person name="Liu X."/>
            <person name="Liu J."/>
            <person name="Liu S."/>
            <person name="Lokyitsang T."/>
            <person name="Lokyitsang Y."/>
            <person name="Lubonja R."/>
            <person name="Lui A."/>
            <person name="MacDonald P."/>
            <person name="Magnisalis V."/>
            <person name="Maru K."/>
            <person name="Matthews C."/>
            <person name="McCusker W."/>
            <person name="McDonough S."/>
            <person name="Mehta T."/>
            <person name="Meldrim J."/>
            <person name="Meneus L."/>
            <person name="Mihai O."/>
            <person name="Mihalev A."/>
            <person name="Mihova T."/>
            <person name="Mittelman R."/>
            <person name="Mlenga V."/>
            <person name="Montmayeur A."/>
            <person name="Mulrain L."/>
            <person name="Navidi A."/>
            <person name="Naylor J."/>
            <person name="Negash T."/>
            <person name="Nguyen T."/>
            <person name="Nguyen N."/>
            <person name="Nicol R."/>
            <person name="Norbu C."/>
            <person name="Norbu N."/>
            <person name="Novod N."/>
            <person name="O'Neill B."/>
            <person name="Osman S."/>
            <person name="Markiewicz E."/>
            <person name="Oyono O.L."/>
            <person name="Patti C."/>
            <person name="Phunkhang P."/>
            <person name="Pierre F."/>
            <person name="Priest M."/>
            <person name="Raghuraman S."/>
            <person name="Rege F."/>
            <person name="Reyes R."/>
            <person name="Rise C."/>
            <person name="Rogov P."/>
            <person name="Ross K."/>
            <person name="Ryan E."/>
            <person name="Settipalli S."/>
            <person name="Shea T."/>
            <person name="Sherpa N."/>
            <person name="Shi L."/>
            <person name="Shih D."/>
            <person name="Sparrow T."/>
            <person name="Spaulding J."/>
            <person name="Stalker J."/>
            <person name="Stange-Thomann N."/>
            <person name="Stavropoulos S."/>
            <person name="Stone C."/>
            <person name="Strader C."/>
            <person name="Tesfaye S."/>
            <person name="Thomson T."/>
            <person name="Thoulutsang Y."/>
            <person name="Thoulutsang D."/>
            <person name="Topham K."/>
            <person name="Topping I."/>
            <person name="Tsamla T."/>
            <person name="Vassiliev H."/>
            <person name="Vo A."/>
            <person name="Wangchuk T."/>
            <person name="Wangdi T."/>
            <person name="Weiand M."/>
            <person name="Wilkinson J."/>
            <person name="Wilson A."/>
            <person name="Yadav S."/>
            <person name="Young G."/>
            <person name="Yu Q."/>
            <person name="Zembek L."/>
            <person name="Zhong D."/>
            <person name="Zimmer A."/>
            <person name="Zwirko Z."/>
            <person name="Jaffe D.B."/>
            <person name="Alvarez P."/>
            <person name="Brockman W."/>
            <person name="Butler J."/>
            <person name="Chin C."/>
            <person name="Gnerre S."/>
            <person name="Grabherr M."/>
            <person name="Kleber M."/>
            <person name="Mauceli E."/>
            <person name="MacCallum I."/>
        </authorList>
    </citation>
    <scope>NUCLEOTIDE SEQUENCE [LARGE SCALE GENOMIC DNA]</scope>
    <source>
        <strain evidence="7">Tucson 15010-1051.87</strain>
    </source>
</reference>
<evidence type="ECO:0000313" key="7">
    <source>
        <dbReference type="Proteomes" id="UP000008792"/>
    </source>
</evidence>
<feature type="disulfide bond" evidence="5">
    <location>
        <begin position="9"/>
        <end position="40"/>
    </location>
</feature>
<comment type="similarity">
    <text evidence="2">Belongs to the CMC4 family.</text>
</comment>
<dbReference type="InterPro" id="IPR009069">
    <property type="entry name" value="Cys_alpha_HP_mot_SF"/>
</dbReference>
<dbReference type="PANTHER" id="PTHR15590:SF0">
    <property type="entry name" value="CX9C MOTIF-CONTAINING PROTEIN 4"/>
    <property type="match status" value="1"/>
</dbReference>
<dbReference type="PROSITE" id="PS51808">
    <property type="entry name" value="CHCH"/>
    <property type="match status" value="1"/>
</dbReference>
<evidence type="ECO:0000256" key="3">
    <source>
        <dbReference type="ARBA" id="ARBA00023128"/>
    </source>
</evidence>
<keyword evidence="4 5" id="KW-1015">Disulfide bond</keyword>
<evidence type="ECO:0000256" key="5">
    <source>
        <dbReference type="PIRSR" id="PIRSR627179-50"/>
    </source>
</evidence>
<dbReference type="InterPro" id="IPR027179">
    <property type="entry name" value="CMC4"/>
</dbReference>
<sequence>MSSAGKDPCKPFACAIQACLKEHNFQEHKCSEALERMRLCCVKWHKESICCSGIDLEKSYLPKPKTESNPK</sequence>
<dbReference type="Pfam" id="PF08991">
    <property type="entry name" value="CMC4"/>
    <property type="match status" value="1"/>
</dbReference>
<dbReference type="AlphaFoldDB" id="A0A0Q9WN67"/>
<name>A0A0Q9WN67_DROVI</name>